<dbReference type="STRING" id="553311.SAMN05216231_2376"/>
<feature type="transmembrane region" description="Helical" evidence="1">
    <location>
        <begin position="231"/>
        <end position="253"/>
    </location>
</feature>
<dbReference type="AlphaFoldDB" id="A0A1H1CRI5"/>
<dbReference type="RefSeq" id="WP_175559480.1">
    <property type="nucleotide sequence ID" value="NZ_FNKD01000002.1"/>
</dbReference>
<reference evidence="2 3" key="1">
    <citation type="submission" date="2016-10" db="EMBL/GenBank/DDBJ databases">
        <authorList>
            <person name="de Groot N.N."/>
        </authorList>
    </citation>
    <scope>NUCLEOTIDE SEQUENCE [LARGE SCALE GENOMIC DNA]</scope>
    <source>
        <strain evidence="2 3">CGMCC 1.10449</strain>
    </source>
</reference>
<sequence length="530" mass="60318">MTFRNIGLCNILIVLVIAIIGPHPWYFMMLTVAQLIYLPLTLHLVMESDNGYIPRYLPYLAIPAFAAVIFLEITNDTAGDTIFAVIYFLFTLFIAGYGFSRFLHRGFIHLEEFLIDIGLIYIAIGGGWFVAYEANIDTGFSPMMTWLTGIHFHYSAFLLPVFTGLLGRLYKSALYRLAGIIVIVSPIIVALGITFSTSLELLSVIIYIIGIYGLVYISFKASINWLNRASYAALGVAIIFSLVYAFGNVTGLYTVTINFMLLFHGVTNSILFAAAGIIGWYAQLPFTRMQRLSFPVSRIRGKGVIGEAILADRTDHKTYKGLVDDMSVYEGDINTDTLSPDIIDFYENTNRYRLFAEVKWRAWFKPFAAVYRLISRYVRQVNLPFSSKKVEMSGNIFSVKDDADGRNEVRAWVRKINKETTFVALYSSHEELGRSYMNIALPLPYASMVGVLELTQYEEALQLSSTNKVNNSGIYLTFGKYLFRLPIEEQFYVKEVETGILRAQHNMWIFSLPFLKINYDIYHQDLVKHQ</sequence>
<accession>A0A1H1CRI5</accession>
<feature type="transmembrane region" description="Helical" evidence="1">
    <location>
        <begin position="5"/>
        <end position="21"/>
    </location>
</feature>
<feature type="transmembrane region" description="Helical" evidence="1">
    <location>
        <begin position="201"/>
        <end position="219"/>
    </location>
</feature>
<organism evidence="2 3">
    <name type="scientific">Virgibacillus salinus</name>
    <dbReference type="NCBI Taxonomy" id="553311"/>
    <lineage>
        <taxon>Bacteria</taxon>
        <taxon>Bacillati</taxon>
        <taxon>Bacillota</taxon>
        <taxon>Bacilli</taxon>
        <taxon>Bacillales</taxon>
        <taxon>Bacillaceae</taxon>
        <taxon>Virgibacillus</taxon>
    </lineage>
</organism>
<evidence type="ECO:0000313" key="2">
    <source>
        <dbReference type="EMBL" id="SDQ66917.1"/>
    </source>
</evidence>
<feature type="transmembrane region" description="Helical" evidence="1">
    <location>
        <begin position="143"/>
        <end position="166"/>
    </location>
</feature>
<feature type="transmembrane region" description="Helical" evidence="1">
    <location>
        <begin position="81"/>
        <end position="100"/>
    </location>
</feature>
<protein>
    <submittedName>
        <fullName evidence="2">YndJ-like protein</fullName>
    </submittedName>
</protein>
<keyword evidence="1" id="KW-0472">Membrane</keyword>
<feature type="transmembrane region" description="Helical" evidence="1">
    <location>
        <begin position="57"/>
        <end position="75"/>
    </location>
</feature>
<dbReference type="Pfam" id="PF14158">
    <property type="entry name" value="YndJ"/>
    <property type="match status" value="1"/>
</dbReference>
<proteinExistence type="predicted"/>
<evidence type="ECO:0000256" key="1">
    <source>
        <dbReference type="SAM" id="Phobius"/>
    </source>
</evidence>
<evidence type="ECO:0000313" key="3">
    <source>
        <dbReference type="Proteomes" id="UP000199444"/>
    </source>
</evidence>
<feature type="transmembrane region" description="Helical" evidence="1">
    <location>
        <begin position="173"/>
        <end position="195"/>
    </location>
</feature>
<keyword evidence="3" id="KW-1185">Reference proteome</keyword>
<name>A0A1H1CRI5_9BACI</name>
<keyword evidence="1" id="KW-1133">Transmembrane helix</keyword>
<dbReference type="InterPro" id="IPR025450">
    <property type="entry name" value="YndJ-like"/>
</dbReference>
<feature type="transmembrane region" description="Helical" evidence="1">
    <location>
        <begin position="259"/>
        <end position="282"/>
    </location>
</feature>
<gene>
    <name evidence="2" type="ORF">SAMN05216231_2376</name>
</gene>
<dbReference type="EMBL" id="FNKD01000002">
    <property type="protein sequence ID" value="SDQ66917.1"/>
    <property type="molecule type" value="Genomic_DNA"/>
</dbReference>
<dbReference type="Proteomes" id="UP000199444">
    <property type="component" value="Unassembled WGS sequence"/>
</dbReference>
<keyword evidence="1" id="KW-0812">Transmembrane</keyword>
<feature type="transmembrane region" description="Helical" evidence="1">
    <location>
        <begin position="112"/>
        <end position="131"/>
    </location>
</feature>